<name>Q0QLC8_PHYAS</name>
<reference evidence="2" key="1">
    <citation type="journal article" date="2006" name="Plasmid">
        <title>Comparative analysis of the plasmids from two isolates of 'Candidatus Phytoplasma australiense'.</title>
        <authorList>
            <person name="Liefting L.W."/>
            <person name="Andersen M.T."/>
            <person name="Lough T.J."/>
            <person name="Beever R.E."/>
        </authorList>
    </citation>
    <scope>NUCLEOTIDE SEQUENCE</scope>
    <source>
        <strain evidence="2">NZPh2</strain>
        <plasmid evidence="2">pPAPh2</plasmid>
    </source>
</reference>
<feature type="transmembrane region" description="Helical" evidence="1">
    <location>
        <begin position="53"/>
        <end position="75"/>
    </location>
</feature>
<dbReference type="AlphaFoldDB" id="Q0QLC8"/>
<sequence length="155" mass="17954">MQQLFNFNIEEIINKIKLYATIIITFIKTTFNNIIAIKNVDFHIGNILNSSGIIINFILSLFYILIFITFLVLLGSIFNIIKTTIKIIFFPFKILFIGVFKFIQFLIGPKPKPDVSISNKNQDDEIKKQLFLLKLQNGKLKKQLEKKVGKTNVKK</sequence>
<proteinExistence type="predicted"/>
<evidence type="ECO:0000313" key="2">
    <source>
        <dbReference type="EMBL" id="ABD04141.1"/>
    </source>
</evidence>
<dbReference type="EMBL" id="DQ318776">
    <property type="protein sequence ID" value="ABD04141.1"/>
    <property type="molecule type" value="Genomic_DNA"/>
</dbReference>
<evidence type="ECO:0000256" key="1">
    <source>
        <dbReference type="SAM" id="Phobius"/>
    </source>
</evidence>
<keyword evidence="1" id="KW-1133">Transmembrane helix</keyword>
<feature type="transmembrane region" description="Helical" evidence="1">
    <location>
        <begin position="87"/>
        <end position="107"/>
    </location>
</feature>
<organism evidence="2">
    <name type="scientific">Phytoplasma australiense</name>
    <dbReference type="NCBI Taxonomy" id="59748"/>
    <lineage>
        <taxon>Bacteria</taxon>
        <taxon>Bacillati</taxon>
        <taxon>Mycoplasmatota</taxon>
        <taxon>Mollicutes</taxon>
        <taxon>Acholeplasmatales</taxon>
        <taxon>Acholeplasmataceae</taxon>
        <taxon>Candidatus Phytoplasma</taxon>
        <taxon>16SrXII (Stolbur group)</taxon>
    </lineage>
</organism>
<keyword evidence="2" id="KW-0614">Plasmid</keyword>
<accession>Q0QLC8</accession>
<keyword evidence="1" id="KW-0472">Membrane</keyword>
<protein>
    <submittedName>
        <fullName evidence="2">Uncharacterized protein</fullName>
    </submittedName>
</protein>
<geneLocation type="plasmid" evidence="2">
    <name>pPAPh2</name>
</geneLocation>
<dbReference type="RefSeq" id="WP_012477125.1">
    <property type="nucleotide sequence ID" value="NC_010854.1"/>
</dbReference>
<keyword evidence="1" id="KW-0812">Transmembrane</keyword>